<keyword evidence="18" id="KW-1185">Reference proteome</keyword>
<evidence type="ECO:0000259" key="16">
    <source>
        <dbReference type="PROSITE" id="PS51700"/>
    </source>
</evidence>
<feature type="binding site" evidence="13">
    <location>
        <begin position="119"/>
        <end position="122"/>
    </location>
    <ligand>
        <name>ATP</name>
        <dbReference type="ChEBI" id="CHEBI:30616"/>
    </ligand>
</feature>
<dbReference type="GO" id="GO:0005945">
    <property type="term" value="C:6-phosphofructokinase complex"/>
    <property type="evidence" value="ECO:0007669"/>
    <property type="project" value="TreeGrafter"/>
</dbReference>
<evidence type="ECO:0000313" key="18">
    <source>
        <dbReference type="Proteomes" id="UP001497482"/>
    </source>
</evidence>
<evidence type="ECO:0000256" key="12">
    <source>
        <dbReference type="ARBA" id="ARBA00048070"/>
    </source>
</evidence>
<feature type="region of interest" description="Disordered" evidence="15">
    <location>
        <begin position="2111"/>
        <end position="2262"/>
    </location>
</feature>
<dbReference type="Gene3D" id="3.40.50.450">
    <property type="match status" value="2"/>
</dbReference>
<organism evidence="17 18">
    <name type="scientific">Knipowitschia caucasica</name>
    <name type="common">Caucasian dwarf goby</name>
    <name type="synonym">Pomatoschistus caucasicus</name>
    <dbReference type="NCBI Taxonomy" id="637954"/>
    <lineage>
        <taxon>Eukaryota</taxon>
        <taxon>Metazoa</taxon>
        <taxon>Chordata</taxon>
        <taxon>Craniata</taxon>
        <taxon>Vertebrata</taxon>
        <taxon>Euteleostomi</taxon>
        <taxon>Actinopterygii</taxon>
        <taxon>Neopterygii</taxon>
        <taxon>Teleostei</taxon>
        <taxon>Neoteleostei</taxon>
        <taxon>Acanthomorphata</taxon>
        <taxon>Gobiaria</taxon>
        <taxon>Gobiiformes</taxon>
        <taxon>Gobioidei</taxon>
        <taxon>Gobiidae</taxon>
        <taxon>Gobiinae</taxon>
        <taxon>Knipowitschia</taxon>
    </lineage>
</organism>
<keyword evidence="5 13" id="KW-0808">Transferase</keyword>
<feature type="binding site" evidence="13">
    <location>
        <position position="566"/>
    </location>
    <ligand>
        <name>beta-D-fructose 2,6-bisphosphate</name>
        <dbReference type="ChEBI" id="CHEBI:58579"/>
        <note>allosteric activator; ligand shared between dimeric partners</note>
    </ligand>
</feature>
<feature type="binding site" description="in other chain" evidence="13">
    <location>
        <begin position="528"/>
        <end position="532"/>
    </location>
    <ligand>
        <name>beta-D-fructose 2,6-bisphosphate</name>
        <dbReference type="ChEBI" id="CHEBI:58579"/>
        <note>allosteric activator; ligand shared between dimeric partners</note>
    </ligand>
</feature>
<keyword evidence="8 13" id="KW-0418">Kinase</keyword>
<evidence type="ECO:0000313" key="17">
    <source>
        <dbReference type="EMBL" id="CAL1608432.1"/>
    </source>
</evidence>
<sequence length="2896" mass="319903">MAQKAPTVDQTKMGVGRAIAVLTSGGDAQGMNAAVRATVRVGLYTGAKVFFVHEGYQGLVDGGDNIRPATWESVSMMLQLGGTVIGSARCQDFRTKQGRTRAACNLVKLGITNLCVIGGDGSLTGANQFRTEWAELLQDLLKAGKITAQEAKASSHLNIVGMVGSIDNDFCGTDMTIGTDSALHRIMEIVDAITTTAQSHQRTFILEVMGRHCGYLALVTALACGADWVFIPEMPPEQSWEEHLCRRLSEQRERGSRLNIIIVAEGAIDRSGEPITCEQIKLLVSNKLGFDTRTTILGHVQRGGTPSAFDRILASRMGVEAVMSLLEATPETPACVVSLSGNQAIRLPLMECVQLTKDVTTAMAEGRFEEAVKLRGKSFENNWSTYKMLAHVHIPNVKSNINIAVLNVGAPCAGMNAAVRAAVRIGVLQGHQMLAVHDSFDGLAHGMIEPIGWSDVAGWTGKGGSMLGTKRSLPNDFMEEISLSITKFNIHGLIIIGGFEAFVSGQQLVQAREKYEELCLPLVVVPATVSNNVPGSEFSIGSDTALNTITMTCDRIKQSAAGTKRRVFIVETMGGYCGYLATLAGLASGADAAYIYEEPFGIHDLEVNVEHLVEKMKTTVKRGLILRNEKCNANYTTDFIFNLYSEEGKGVFDCRKNVLGHMQQGGTPSPFDRNFGTKMGLKSVLWLTDKLKECYRHGRIFANSPDTACVLGMKKRHLVFQPLSEVKAFTDFEHRIPTKQWWLKLRPILKILAKYKVNLDTLEKTEIEHIVAKRKPQKRKDSNATTPDIEMKVLKLDEYIKRTVSTKESELLRLELQEYVRAQPGLQGRTVCDRVLRACNHHLGETKDQSHVAELVTLVKVAADGYDSVGNSAAQSSAFYLEKIVFHILKKLRSLEAFGLCCDVAQLLHTRLLEAEQEEGHRTLAMSSFSVLWNGLSASKDKPTLTPRDRIRCQLLALSFLLLSDPENGNCPSTVAITYAQDAILQFEANLRTKEDSIFLCNELHKCFSRFLMEGKVAGKDSGEHRPKWKASLHPIFQIIITVTKALCKAGRHNIAINLLDKVDREVPGGPYMALVLGKLGIKIHAAVKAAQEFGPWLTESARALRSLEEAEDGEVESVLDGCGLVVWAVESNQNKALSGPLLLAWFSFLEEHQEFISKVLKKNSAGEAGIRLQQVLCFSIYQGFVFAYDSLQASQLEDSAVLDRVLLFCQSSTAQMMKELHKLDNENLCIKTVVAVSNLACGLYNRRLYEQAFVLLEILCTDLCRNTPASITADRLSRPFMLAVQTSRRSGHLERALDWVILWLKVLGDNITAHMSEPVALWVKTKMDAAKNADEDIRLRTLRDGFGSDVPKEAVMLSLLEEELRVYRETPGDTAQERYNTLCDLLEICHEDSPHSHLRAVYLCHMAQVVCFQDFSEQTDCSAVDFTREALRLLEEEKRTPENSDKLTDDRAHALLWLYICGLEKNLQEALAKDKKREQLRDQTQSVTDPTCTNDFEYEDKQKNQDTVTVYEGLHFSLHAHNKQSQPLERALSDWTTLLKTGAVPSVRDPKQTCCSMSVMAALFRLMGRPLKALEALQLSIRLAQKLGEPQYCARYLCQSARLLLDMGTPEMALAQIEKAEKCVSSESSSDGPSSQSVLITLLKAQYCYSSGQVSQGVQFLCEVLKEASDQKQSKSWYLLRARALQTLASYLCLDTKTLPLAQRSLLLQHGLNSPDAAAYESLKLFCSLLVTLVGKGLYGTNAGSSDVRFINQGDNVSLKWQLLSDLLSCSALMVSVRSSAGAVTDARLQCLEALKLAIKLRALSQCAELLVVKAELELMHGEKDESEQDLNKVRDLLERCTDDCDLEQKTDMKIKPRKGRLTRKADSPLPAAGDDLGDILSTRWICAEPVFSDLSCSPPLKQLPRRWLSALSHKPDCQCCVCLEPCLGRVAVRWATACADLHLQLDSDQAKTALKLHRAALARSKNISIKLCTKLSAIFAVKSKSKPHYLHDVVAQIYLRIALCGLDPRMSKVCNAWKGLEAGLEFVDSIVNPEVQPIKAALMASKAILSLVTISSDEGCAPEELFAHFWSWKLAKELPELKSASAELSVFDFSTTVPTLACTPVHRFKPPASAQKAPKTASKFQVYEELSPEPEQRQPVPAAPRRNRRLRFKADYSDESDSESNPQPNKTETSKSGRKSSKAPSAPSTPAPSKTPAPKTPAPKTPAPKTPAPKTPAPNKTPGRKKSTATSRSNTSSEDEEPKRGRTRRTIRATKADETEDLDKMRTINEEIVETLDMSIEELRGSDAEPEEGAVAMDTDCEVLRRDIAFGLGKADLFELRNRGQPPEGAQTQLLHDDFRPDNLSLEEVRSLLSEAWLLLQHCPSPNLYSSLCSLLALATGQQDPETTALLHTEALGITSRHRTIRHLANSLKKLKKNSNDLQEKMDALSLDEQSPDESRTSAAHRLTRLEHVFSFPIADSSDFPQRHCQQFKQQVQQLPPGVVVCVLSVVGLKPGQMGDSLLLSRLEKDRAPVTVHVQSSRRQRPVSQLVQEMDSIQQQQKVVSYVADKAKWWEGRRALDARVKELLKEMEEALSCWKSLLLPLSSDQELDAHVQKLHVALSAKGVELSLEMIKALLSAAPVLSEDDLKSFAFGVCPHWDSICEQLLQAAVTQLLEREEPRGHVVLVLDKFLQKLPWESITVLRSHSVSRMPSLHSLIGLSIDKEIVPSSVLKRGVDAEKVFYVLDPEGNLGYSKESFKDSFSSKAHWEGVCGQAPDTAALTEAVSTKDLYIYVGHGAGARFLDSHQVLKQQMRAASLLFGCSSAALAVRGEQEGQGIALFYLIAGCPFVLGNLWDVTDRDIDRFTKALLESWLSSGSGAPLLDFMGPARQATILKHLIGAAPVVYGLPIHLA</sequence>
<feature type="binding site" evidence="13">
    <location>
        <position position="655"/>
    </location>
    <ligand>
        <name>beta-D-fructose 2,6-bisphosphate</name>
        <dbReference type="ChEBI" id="CHEBI:58579"/>
        <note>allosteric activator; ligand shared between dimeric partners</note>
    </ligand>
</feature>
<evidence type="ECO:0000256" key="15">
    <source>
        <dbReference type="SAM" id="MobiDB-lite"/>
    </source>
</evidence>
<feature type="compositionally biased region" description="Pro residues" evidence="15">
    <location>
        <begin position="2189"/>
        <end position="2218"/>
    </location>
</feature>
<feature type="binding site" evidence="13">
    <location>
        <position position="202"/>
    </location>
    <ligand>
        <name>substrate</name>
        <note>ligand shared between dimeric partners</note>
    </ligand>
</feature>
<dbReference type="PROSITE" id="PS00433">
    <property type="entry name" value="PHOSPHOFRUCTOKINASE"/>
    <property type="match status" value="2"/>
</dbReference>
<dbReference type="PANTHER" id="PTHR13697">
    <property type="entry name" value="PHOSPHOFRUCTOKINASE"/>
    <property type="match status" value="1"/>
</dbReference>
<dbReference type="GO" id="GO:0005524">
    <property type="term" value="F:ATP binding"/>
    <property type="evidence" value="ECO:0007669"/>
    <property type="project" value="UniProtKB-KW"/>
</dbReference>
<feature type="binding site" evidence="13">
    <location>
        <position position="120"/>
    </location>
    <ligand>
        <name>Mg(2+)</name>
        <dbReference type="ChEBI" id="CHEBI:18420"/>
        <note>catalytic</note>
    </ligand>
</feature>
<evidence type="ECO:0000256" key="2">
    <source>
        <dbReference type="ARBA" id="ARBA00004679"/>
    </source>
</evidence>
<comment type="subcellular location">
    <subcellularLocation>
        <location evidence="13">Cytoplasm</location>
    </subcellularLocation>
</comment>
<dbReference type="PANTHER" id="PTHR13697:SF56">
    <property type="entry name" value="ATP-DEPENDENT 6-PHOSPHOFRUCTOKINASE"/>
    <property type="match status" value="1"/>
</dbReference>
<dbReference type="InterPro" id="IPR011990">
    <property type="entry name" value="TPR-like_helical_dom_sf"/>
</dbReference>
<dbReference type="EC" id="2.7.1.11" evidence="13"/>
<dbReference type="GO" id="GO:0004197">
    <property type="term" value="F:cysteine-type endopeptidase activity"/>
    <property type="evidence" value="ECO:0007669"/>
    <property type="project" value="InterPro"/>
</dbReference>
<keyword evidence="3 13" id="KW-0963">Cytoplasm</keyword>
<dbReference type="InterPro" id="IPR041914">
    <property type="entry name" value="PFK_vert-type"/>
</dbReference>
<comment type="subunit">
    <text evidence="13">Homo- and heterotetramers.</text>
</comment>
<keyword evidence="7 13" id="KW-0547">Nucleotide-binding</keyword>
<dbReference type="FunFam" id="3.40.50.460:FF:000001">
    <property type="entry name" value="ATP-dependent 6-phosphofructokinase"/>
    <property type="match status" value="1"/>
</dbReference>
<dbReference type="SUPFAM" id="SSF48452">
    <property type="entry name" value="TPR-like"/>
    <property type="match status" value="1"/>
</dbReference>
<dbReference type="InterPro" id="IPR035966">
    <property type="entry name" value="PKF_sf"/>
</dbReference>
<feature type="binding site" evidence="13">
    <location>
        <position position="26"/>
    </location>
    <ligand>
        <name>ATP</name>
        <dbReference type="ChEBI" id="CHEBI:30616"/>
    </ligand>
</feature>
<comment type="cofactor">
    <cofactor evidence="1 13">
        <name>Mg(2+)</name>
        <dbReference type="ChEBI" id="CHEBI:18420"/>
    </cofactor>
</comment>
<dbReference type="GO" id="GO:0042802">
    <property type="term" value="F:identical protein binding"/>
    <property type="evidence" value="ECO:0007669"/>
    <property type="project" value="TreeGrafter"/>
</dbReference>
<evidence type="ECO:0000256" key="7">
    <source>
        <dbReference type="ARBA" id="ARBA00022741"/>
    </source>
</evidence>
<dbReference type="GO" id="GO:0070095">
    <property type="term" value="F:fructose-6-phosphate binding"/>
    <property type="evidence" value="ECO:0007669"/>
    <property type="project" value="TreeGrafter"/>
</dbReference>
<dbReference type="CDD" id="cd00764">
    <property type="entry name" value="Eukaryotic_PFK"/>
    <property type="match status" value="1"/>
</dbReference>
<dbReference type="SUPFAM" id="SSF53784">
    <property type="entry name" value="Phosphofructokinase"/>
    <property type="match status" value="2"/>
</dbReference>
<dbReference type="InterPro" id="IPR015912">
    <property type="entry name" value="Phosphofructokinase_CS"/>
</dbReference>
<reference evidence="17 18" key="1">
    <citation type="submission" date="2024-04" db="EMBL/GenBank/DDBJ databases">
        <authorList>
            <person name="Waldvogel A.-M."/>
            <person name="Schoenle A."/>
        </authorList>
    </citation>
    <scope>NUCLEOTIDE SEQUENCE [LARGE SCALE GENOMIC DNA]</scope>
</reference>
<dbReference type="Pfam" id="PF00365">
    <property type="entry name" value="PFK"/>
    <property type="match status" value="2"/>
</dbReference>
<dbReference type="Gene3D" id="1.25.40.10">
    <property type="entry name" value="Tetratricopeptide repeat domain"/>
    <property type="match status" value="1"/>
</dbReference>
<keyword evidence="11 13" id="KW-0324">Glycolysis</keyword>
<feature type="binding site" description="in other chain" evidence="13">
    <location>
        <begin position="573"/>
        <end position="575"/>
    </location>
    <ligand>
        <name>beta-D-fructose 2,6-bisphosphate</name>
        <dbReference type="ChEBI" id="CHEBI:58579"/>
        <note>allosteric activator; ligand shared between dimeric partners</note>
    </ligand>
</feature>
<evidence type="ECO:0000256" key="8">
    <source>
        <dbReference type="ARBA" id="ARBA00022777"/>
    </source>
</evidence>
<dbReference type="GO" id="GO:0003872">
    <property type="term" value="F:6-phosphofructokinase activity"/>
    <property type="evidence" value="ECO:0007669"/>
    <property type="project" value="UniProtKB-UniRule"/>
</dbReference>
<dbReference type="Gene3D" id="3.40.50.460">
    <property type="entry name" value="Phosphofructokinase domain"/>
    <property type="match status" value="2"/>
</dbReference>
<name>A0AAV2M500_KNICA</name>
<protein>
    <recommendedName>
        <fullName evidence="13">ATP-dependent 6-phosphofructokinase</fullName>
        <shortName evidence="13">ATP-PFK</shortName>
        <shortName evidence="13">Phosphofructokinase</shortName>
        <ecNumber evidence="13">2.7.1.11</ecNumber>
    </recommendedName>
    <alternativeName>
        <fullName evidence="13">Phosphohexokinase</fullName>
    </alternativeName>
</protein>
<feature type="domain" description="Peptidase C50" evidence="16">
    <location>
        <begin position="2721"/>
        <end position="2816"/>
    </location>
</feature>
<feature type="binding site" evidence="13">
    <location>
        <begin position="89"/>
        <end position="90"/>
    </location>
    <ligand>
        <name>ATP</name>
        <dbReference type="ChEBI" id="CHEBI:30616"/>
    </ligand>
</feature>
<feature type="region of interest" description="C-terminal regulatory PFK domain 2" evidence="13">
    <location>
        <begin position="402"/>
        <end position="2896"/>
    </location>
</feature>
<dbReference type="HAMAP" id="MF_03184">
    <property type="entry name" value="Phosphofructokinase_I_E"/>
    <property type="match status" value="1"/>
</dbReference>
<feature type="binding site" description="in other chain" evidence="13">
    <location>
        <begin position="209"/>
        <end position="211"/>
    </location>
    <ligand>
        <name>substrate</name>
        <note>ligand shared between dimeric partners</note>
    </ligand>
</feature>
<dbReference type="GO" id="GO:0030388">
    <property type="term" value="P:fructose 1,6-bisphosphate metabolic process"/>
    <property type="evidence" value="ECO:0007669"/>
    <property type="project" value="TreeGrafter"/>
</dbReference>
<feature type="binding site" description="in other chain" evidence="13">
    <location>
        <begin position="661"/>
        <end position="664"/>
    </location>
    <ligand>
        <name>beta-D-fructose 2,6-bisphosphate</name>
        <dbReference type="ChEBI" id="CHEBI:58579"/>
        <note>allosteric activator; ligand shared between dimeric partners</note>
    </ligand>
</feature>
<evidence type="ECO:0000256" key="13">
    <source>
        <dbReference type="HAMAP-Rule" id="MF_03184"/>
    </source>
</evidence>
<feature type="binding site" description="in other chain" evidence="13">
    <location>
        <position position="629"/>
    </location>
    <ligand>
        <name>beta-D-fructose 2,6-bisphosphate</name>
        <dbReference type="ChEBI" id="CHEBI:58579"/>
        <note>allosteric activator; ligand shared between dimeric partners</note>
    </ligand>
</feature>
<dbReference type="GO" id="GO:0016020">
    <property type="term" value="C:membrane"/>
    <property type="evidence" value="ECO:0007669"/>
    <property type="project" value="TreeGrafter"/>
</dbReference>
<feature type="binding site" description="in other chain" evidence="13">
    <location>
        <position position="735"/>
    </location>
    <ligand>
        <name>beta-D-fructose 2,6-bisphosphate</name>
        <dbReference type="ChEBI" id="CHEBI:58579"/>
        <note>allosteric activator; ligand shared between dimeric partners</note>
    </ligand>
</feature>
<dbReference type="GO" id="GO:0016208">
    <property type="term" value="F:AMP binding"/>
    <property type="evidence" value="ECO:0007669"/>
    <property type="project" value="TreeGrafter"/>
</dbReference>
<dbReference type="Proteomes" id="UP001497482">
    <property type="component" value="Chromosome 6"/>
</dbReference>
<dbReference type="GO" id="GO:0046872">
    <property type="term" value="F:metal ion binding"/>
    <property type="evidence" value="ECO:0007669"/>
    <property type="project" value="UniProtKB-KW"/>
</dbReference>
<feature type="binding site" description="in other chain" evidence="13">
    <location>
        <begin position="165"/>
        <end position="167"/>
    </location>
    <ligand>
        <name>substrate</name>
        <note>ligand shared between dimeric partners</note>
    </ligand>
</feature>
<keyword evidence="10 13" id="KW-0460">Magnesium</keyword>
<feature type="binding site" description="in other chain" evidence="13">
    <location>
        <position position="471"/>
    </location>
    <ligand>
        <name>beta-D-fructose 2,6-bisphosphate</name>
        <dbReference type="ChEBI" id="CHEBI:58579"/>
        <note>allosteric activator; ligand shared between dimeric partners</note>
    </ligand>
</feature>
<dbReference type="PRINTS" id="PR00476">
    <property type="entry name" value="PHFRCTKINASE"/>
</dbReference>
<keyword evidence="4 13" id="KW-0021">Allosteric enzyme</keyword>
<feature type="binding site" description="in other chain" evidence="13">
    <location>
        <position position="265"/>
    </location>
    <ligand>
        <name>substrate</name>
        <note>ligand shared between dimeric partners</note>
    </ligand>
</feature>
<feature type="coiled-coil region" evidence="14">
    <location>
        <begin position="2407"/>
        <end position="2434"/>
    </location>
</feature>
<keyword evidence="9 13" id="KW-0067">ATP-binding</keyword>
<feature type="binding site" description="in other chain" evidence="13">
    <location>
        <begin position="299"/>
        <end position="302"/>
    </location>
    <ligand>
        <name>substrate</name>
        <note>ligand shared between dimeric partners</note>
    </ligand>
</feature>
<keyword evidence="6 13" id="KW-0479">Metal-binding</keyword>
<comment type="pathway">
    <text evidence="2 13">Carbohydrate degradation; glycolysis; D-glyceraldehyde 3-phosphate and glycerone phosphate from D-glucose: step 3/4.</text>
</comment>
<accession>A0AAV2M500</accession>
<dbReference type="GO" id="GO:0048029">
    <property type="term" value="F:monosaccharide binding"/>
    <property type="evidence" value="ECO:0007669"/>
    <property type="project" value="TreeGrafter"/>
</dbReference>
<gene>
    <name evidence="17" type="ORF">KC01_LOCUS35368</name>
</gene>
<dbReference type="InterPro" id="IPR000023">
    <property type="entry name" value="Phosphofructokinase_dom"/>
</dbReference>
<evidence type="ECO:0000256" key="9">
    <source>
        <dbReference type="ARBA" id="ARBA00022840"/>
    </source>
</evidence>
<comment type="catalytic activity">
    <reaction evidence="12 13">
        <text>beta-D-fructose 6-phosphate + ATP = beta-D-fructose 1,6-bisphosphate + ADP + H(+)</text>
        <dbReference type="Rhea" id="RHEA:16109"/>
        <dbReference type="ChEBI" id="CHEBI:15378"/>
        <dbReference type="ChEBI" id="CHEBI:30616"/>
        <dbReference type="ChEBI" id="CHEBI:32966"/>
        <dbReference type="ChEBI" id="CHEBI:57634"/>
        <dbReference type="ChEBI" id="CHEBI:456216"/>
        <dbReference type="EC" id="2.7.1.11"/>
    </reaction>
</comment>
<evidence type="ECO:0000256" key="11">
    <source>
        <dbReference type="ARBA" id="ARBA00023152"/>
    </source>
</evidence>
<dbReference type="Pfam" id="PF03568">
    <property type="entry name" value="Separin_C"/>
    <property type="match status" value="1"/>
</dbReference>
<evidence type="ECO:0000256" key="3">
    <source>
        <dbReference type="ARBA" id="ARBA00022490"/>
    </source>
</evidence>
<dbReference type="FunFam" id="3.40.50.460:FF:000003">
    <property type="entry name" value="ATP-dependent 6-phosphofructokinase"/>
    <property type="match status" value="1"/>
</dbReference>
<keyword evidence="14" id="KW-0175">Coiled coil</keyword>
<evidence type="ECO:0000256" key="4">
    <source>
        <dbReference type="ARBA" id="ARBA00022533"/>
    </source>
</evidence>
<dbReference type="NCBIfam" id="TIGR02478">
    <property type="entry name" value="6PF1K_euk"/>
    <property type="match status" value="1"/>
</dbReference>
<dbReference type="GO" id="GO:0061621">
    <property type="term" value="P:canonical glycolysis"/>
    <property type="evidence" value="ECO:0007669"/>
    <property type="project" value="TreeGrafter"/>
</dbReference>
<feature type="active site" description="Proton acceptor" evidence="13">
    <location>
        <position position="167"/>
    </location>
</feature>
<comment type="function">
    <text evidence="13">Catalyzes the phosphorylation of D-fructose 6-phosphate to fructose 1,6-bisphosphate by ATP, the first committing step of glycolysis.</text>
</comment>
<evidence type="ECO:0000256" key="14">
    <source>
        <dbReference type="SAM" id="Coils"/>
    </source>
</evidence>
<dbReference type="InterPro" id="IPR009161">
    <property type="entry name" value="6-Pfructokinase_euk"/>
</dbReference>
<feature type="region of interest" description="N-terminal catalytic PFK domain 1" evidence="13">
    <location>
        <begin position="1"/>
        <end position="391"/>
    </location>
</feature>
<evidence type="ECO:0000256" key="1">
    <source>
        <dbReference type="ARBA" id="ARBA00001946"/>
    </source>
</evidence>
<dbReference type="InterPro" id="IPR022953">
    <property type="entry name" value="ATP_PFK"/>
</dbReference>
<comment type="caution">
    <text evidence="13">Lacks conserved residue(s) required for the propagation of feature annotation.</text>
</comment>
<dbReference type="InterPro" id="IPR030397">
    <property type="entry name" value="SEPARIN_core_dom"/>
</dbReference>
<dbReference type="GO" id="GO:0006002">
    <property type="term" value="P:fructose 6-phosphate metabolic process"/>
    <property type="evidence" value="ECO:0007669"/>
    <property type="project" value="InterPro"/>
</dbReference>
<comment type="similarity">
    <text evidence="13">Belongs to the phosphofructokinase type A (PFKA) family. ATP-dependent PFK group I subfamily. Eukaryotic two domain clade 'E' sub-subfamily.</text>
</comment>
<proteinExistence type="inferred from homology"/>
<dbReference type="EMBL" id="OZ035828">
    <property type="protein sequence ID" value="CAL1608432.1"/>
    <property type="molecule type" value="Genomic_DNA"/>
</dbReference>
<dbReference type="PROSITE" id="PS51700">
    <property type="entry name" value="SEPARIN"/>
    <property type="match status" value="1"/>
</dbReference>
<evidence type="ECO:0000256" key="10">
    <source>
        <dbReference type="ARBA" id="ARBA00022842"/>
    </source>
</evidence>
<comment type="activity regulation">
    <text evidence="13">Allosterically activated by ADP, AMP, or fructose 2,6-bisphosphate, and allosterically inhibited by ATP or citrate.</text>
</comment>
<feature type="binding site" evidence="13">
    <location>
        <position position="293"/>
    </location>
    <ligand>
        <name>substrate</name>
        <note>ligand shared between dimeric partners</note>
    </ligand>
</feature>
<evidence type="ECO:0000256" key="6">
    <source>
        <dbReference type="ARBA" id="ARBA00022723"/>
    </source>
</evidence>
<evidence type="ECO:0000256" key="5">
    <source>
        <dbReference type="ARBA" id="ARBA00022679"/>
    </source>
</evidence>
<dbReference type="FunFam" id="3.40.50.450:FF:000043">
    <property type="entry name" value="ATP-dependent 6-phosphofructokinase, platelet type"/>
    <property type="match status" value="1"/>
</dbReference>
<dbReference type="GO" id="GO:0006508">
    <property type="term" value="P:proteolysis"/>
    <property type="evidence" value="ECO:0007669"/>
    <property type="project" value="InterPro"/>
</dbReference>